<dbReference type="EMBL" id="NBSK02000003">
    <property type="protein sequence ID" value="KAJ0216616.1"/>
    <property type="molecule type" value="Genomic_DNA"/>
</dbReference>
<evidence type="ECO:0000313" key="2">
    <source>
        <dbReference type="Proteomes" id="UP000235145"/>
    </source>
</evidence>
<proteinExistence type="predicted"/>
<organism evidence="1 2">
    <name type="scientific">Lactuca sativa</name>
    <name type="common">Garden lettuce</name>
    <dbReference type="NCBI Taxonomy" id="4236"/>
    <lineage>
        <taxon>Eukaryota</taxon>
        <taxon>Viridiplantae</taxon>
        <taxon>Streptophyta</taxon>
        <taxon>Embryophyta</taxon>
        <taxon>Tracheophyta</taxon>
        <taxon>Spermatophyta</taxon>
        <taxon>Magnoliopsida</taxon>
        <taxon>eudicotyledons</taxon>
        <taxon>Gunneridae</taxon>
        <taxon>Pentapetalae</taxon>
        <taxon>asterids</taxon>
        <taxon>campanulids</taxon>
        <taxon>Asterales</taxon>
        <taxon>Asteraceae</taxon>
        <taxon>Cichorioideae</taxon>
        <taxon>Cichorieae</taxon>
        <taxon>Lactucinae</taxon>
        <taxon>Lactuca</taxon>
    </lineage>
</organism>
<evidence type="ECO:0000313" key="1">
    <source>
        <dbReference type="EMBL" id="KAJ0216616.1"/>
    </source>
</evidence>
<reference evidence="1 2" key="1">
    <citation type="journal article" date="2017" name="Nat. Commun.">
        <title>Genome assembly with in vitro proximity ligation data and whole-genome triplication in lettuce.</title>
        <authorList>
            <person name="Reyes-Chin-Wo S."/>
            <person name="Wang Z."/>
            <person name="Yang X."/>
            <person name="Kozik A."/>
            <person name="Arikit S."/>
            <person name="Song C."/>
            <person name="Xia L."/>
            <person name="Froenicke L."/>
            <person name="Lavelle D.O."/>
            <person name="Truco M.J."/>
            <person name="Xia R."/>
            <person name="Zhu S."/>
            <person name="Xu C."/>
            <person name="Xu H."/>
            <person name="Xu X."/>
            <person name="Cox K."/>
            <person name="Korf I."/>
            <person name="Meyers B.C."/>
            <person name="Michelmore R.W."/>
        </authorList>
    </citation>
    <scope>NUCLEOTIDE SEQUENCE [LARGE SCALE GENOMIC DNA]</scope>
    <source>
        <strain evidence="2">cv. Salinas</strain>
        <tissue evidence="1">Seedlings</tissue>
    </source>
</reference>
<name>A0A9R1W1H8_LACSA</name>
<gene>
    <name evidence="1" type="ORF">LSAT_V11C300142290</name>
</gene>
<keyword evidence="2" id="KW-1185">Reference proteome</keyword>
<dbReference type="AlphaFoldDB" id="A0A9R1W1H8"/>
<protein>
    <submittedName>
        <fullName evidence="1">Uncharacterized protein</fullName>
    </submittedName>
</protein>
<accession>A0A9R1W1H8</accession>
<sequence>MIRHQNLHLFTHHEHTKQYQKFGWYESNLFFMGETFKLYARGYMVLHHIDAIVAPSKTEETYEALHDINAIIYITLFDKLFVRVLETNVMTYGIWKRVKETFLNNKGSKEVTLE</sequence>
<comment type="caution">
    <text evidence="1">The sequence shown here is derived from an EMBL/GenBank/DDBJ whole genome shotgun (WGS) entry which is preliminary data.</text>
</comment>
<dbReference type="Proteomes" id="UP000235145">
    <property type="component" value="Unassembled WGS sequence"/>
</dbReference>